<dbReference type="PANTHER" id="PTHR33050">
    <property type="entry name" value="REVERSE TRANSCRIPTASE DOMAIN-CONTAINING PROTEIN"/>
    <property type="match status" value="1"/>
</dbReference>
<keyword evidence="4" id="KW-1185">Reference proteome</keyword>
<proteinExistence type="predicted"/>
<evidence type="ECO:0000313" key="3">
    <source>
        <dbReference type="EMBL" id="GLB45929.1"/>
    </source>
</evidence>
<dbReference type="PANTHER" id="PTHR33050:SF7">
    <property type="entry name" value="RIBONUCLEASE H"/>
    <property type="match status" value="1"/>
</dbReference>
<gene>
    <name evidence="3" type="ORF">LshimejAT787_3900050</name>
</gene>
<dbReference type="InterPro" id="IPR010998">
    <property type="entry name" value="Integrase_recombinase_N"/>
</dbReference>
<dbReference type="SUPFAM" id="SSF47823">
    <property type="entry name" value="lambda integrase-like, N-terminal domain"/>
    <property type="match status" value="1"/>
</dbReference>
<comment type="caution">
    <text evidence="3">The sequence shown here is derived from an EMBL/GenBank/DDBJ whole genome shotgun (WGS) entry which is preliminary data.</text>
</comment>
<dbReference type="Proteomes" id="UP001063166">
    <property type="component" value="Unassembled WGS sequence"/>
</dbReference>
<evidence type="ECO:0000256" key="1">
    <source>
        <dbReference type="ARBA" id="ARBA00023125"/>
    </source>
</evidence>
<accession>A0A9P3Q2L6</accession>
<organism evidence="3 4">
    <name type="scientific">Lyophyllum shimeji</name>
    <name type="common">Hon-shimeji</name>
    <name type="synonym">Tricholoma shimeji</name>
    <dbReference type="NCBI Taxonomy" id="47721"/>
    <lineage>
        <taxon>Eukaryota</taxon>
        <taxon>Fungi</taxon>
        <taxon>Dikarya</taxon>
        <taxon>Basidiomycota</taxon>
        <taxon>Agaricomycotina</taxon>
        <taxon>Agaricomycetes</taxon>
        <taxon>Agaricomycetidae</taxon>
        <taxon>Agaricales</taxon>
        <taxon>Tricholomatineae</taxon>
        <taxon>Lyophyllaceae</taxon>
        <taxon>Lyophyllum</taxon>
    </lineage>
</organism>
<keyword evidence="1" id="KW-0238">DNA-binding</keyword>
<reference evidence="3" key="1">
    <citation type="submission" date="2022-07" db="EMBL/GenBank/DDBJ databases">
        <title>The genome of Lyophyllum shimeji provides insight into the initial evolution of ectomycorrhizal fungal genome.</title>
        <authorList>
            <person name="Kobayashi Y."/>
            <person name="Shibata T."/>
            <person name="Hirakawa H."/>
            <person name="Shigenobu S."/>
            <person name="Nishiyama T."/>
            <person name="Yamada A."/>
            <person name="Hasebe M."/>
            <person name="Kawaguchi M."/>
        </authorList>
    </citation>
    <scope>NUCLEOTIDE SEQUENCE</scope>
    <source>
        <strain evidence="3">AT787</strain>
    </source>
</reference>
<evidence type="ECO:0000313" key="4">
    <source>
        <dbReference type="Proteomes" id="UP001063166"/>
    </source>
</evidence>
<evidence type="ECO:0000256" key="2">
    <source>
        <dbReference type="SAM" id="MobiDB-lite"/>
    </source>
</evidence>
<name>A0A9P3Q2L6_LYOSH</name>
<dbReference type="OrthoDB" id="2506773at2759"/>
<protein>
    <submittedName>
        <fullName evidence="3">DNA breaking-rejoining enzyme</fullName>
    </submittedName>
</protein>
<sequence>MDFLHSLLPLPPSPFPTPHYPLRPYFPTLFSYCHSPIPHPTCPAVLLTHPSSPRSLTRRLALRPYLVASFQGKFYIDHVHPFGARPASSNAGQIGNATVDIWQAESRSENRLFKYEDDIQNFRYPNPLGRFSDGVFTYFHNRETSLALIDILHVPWHPEKSGIRFTSTTTFIGFQWDLTLHRVSLPKKKRVKYLTRITSILSDDFRGERFTLRQIQQIHETLVHHSLSNSVLDTLYWWQKRLEDQTAFRQLCPIGPVHDYKVFVDASTSWVSRPGRDICWLETVAIELAILFMRQLDFYEQRVQVYSDNSGAIGAHIQNRSPNIAINLSVRRSYSVLAEALIVPDFIYIDSASNPADPISRGDPAPSSLTVFISQPPLPRKPRSESPSLLLNPPDPAPPDSSLASPPPSDLILNPPSHSALDPFCPIQPSPDISENLHVIRSLAARALPSCSPRKPRAADSWRPSPLQPIVPADRRVLLWTTPHSEQAQQSLDSAISPRLQRKIFENLLLATSDSTRQSYGAGLLRFTQFCDREEIPENLRMPASTILLSAFIADAIGKCTGNCIRNWLNGLRLWHLYNLADWHGRDRWVSSLQKSADIQHQEKSRCPCCAK</sequence>
<dbReference type="Gene3D" id="1.10.150.130">
    <property type="match status" value="1"/>
</dbReference>
<dbReference type="AlphaFoldDB" id="A0A9P3Q2L6"/>
<feature type="compositionally biased region" description="Pro residues" evidence="2">
    <location>
        <begin position="393"/>
        <end position="409"/>
    </location>
</feature>
<feature type="region of interest" description="Disordered" evidence="2">
    <location>
        <begin position="358"/>
        <end position="415"/>
    </location>
</feature>
<dbReference type="GO" id="GO:0003677">
    <property type="term" value="F:DNA binding"/>
    <property type="evidence" value="ECO:0007669"/>
    <property type="project" value="UniProtKB-KW"/>
</dbReference>
<dbReference type="InterPro" id="IPR052055">
    <property type="entry name" value="Hepadnavirus_pol/RT"/>
</dbReference>
<dbReference type="EMBL" id="BRPK01000039">
    <property type="protein sequence ID" value="GLB45929.1"/>
    <property type="molecule type" value="Genomic_DNA"/>
</dbReference>